<organism evidence="1 2">
    <name type="scientific">Ixodes persulcatus</name>
    <name type="common">Taiga tick</name>
    <dbReference type="NCBI Taxonomy" id="34615"/>
    <lineage>
        <taxon>Eukaryota</taxon>
        <taxon>Metazoa</taxon>
        <taxon>Ecdysozoa</taxon>
        <taxon>Arthropoda</taxon>
        <taxon>Chelicerata</taxon>
        <taxon>Arachnida</taxon>
        <taxon>Acari</taxon>
        <taxon>Parasitiformes</taxon>
        <taxon>Ixodida</taxon>
        <taxon>Ixodoidea</taxon>
        <taxon>Ixodidae</taxon>
        <taxon>Ixodinae</taxon>
        <taxon>Ixodes</taxon>
    </lineage>
</organism>
<sequence length="546" mass="63389">MFDIAGIRTQGLLIATRIYDEDDLIKAKLGLLGNTKMVDFNIEVFQMCYPNVPVPQEMTERRAEVVHDFMTQKVETLPLIEACQDEKTFSLIQSSRDSRQTLDLLMKNFSGIRPEMVDSLYKYAKLQYESGNYSGAGECLYLHRFLISPQDPNYLNNLWGKLGSEILMQNWELALDELTRLREYIDQHNFPSALQSLQQRTWLIHWSLFVFFNHTKGRDLIIDLFLMQPQYLNAIQTICPHILRYLTCAVITNKQKRAAMRELVKVIQQESYTYHDPITEFVECLFVNYDFDGAQQKLRECETVLSNDFFLIACQEDFIENARLFIFETFCRIHECISINMLAEKLNMEPNEAEKWIVNLIRNARLDAKIDSKLGHVVMGTQAVSPYQQLIDKTQALLIRTQLQTSNIEHKLSASNPDRGNVTHRSLLRIKGDGKNEHDAINFPVHNRINVYLRTLGSVPARTHLEAILDDVESSVPDEVLPLRDVRRIETVDRWYLPIGGLHSERKSDTAAIECARIKAKMEPSPNRQHSLLRNRCMIHFFCRLE</sequence>
<protein>
    <submittedName>
        <fullName evidence="1">Uncharacterized protein</fullName>
    </submittedName>
</protein>
<dbReference type="Proteomes" id="UP000805193">
    <property type="component" value="Unassembled WGS sequence"/>
</dbReference>
<gene>
    <name evidence="1" type="ORF">HPB47_028160</name>
</gene>
<keyword evidence="2" id="KW-1185">Reference proteome</keyword>
<reference evidence="1 2" key="1">
    <citation type="journal article" date="2020" name="Cell">
        <title>Large-Scale Comparative Analyses of Tick Genomes Elucidate Their Genetic Diversity and Vector Capacities.</title>
        <authorList>
            <consortium name="Tick Genome and Microbiome Consortium (TIGMIC)"/>
            <person name="Jia N."/>
            <person name="Wang J."/>
            <person name="Shi W."/>
            <person name="Du L."/>
            <person name="Sun Y."/>
            <person name="Zhan W."/>
            <person name="Jiang J.F."/>
            <person name="Wang Q."/>
            <person name="Zhang B."/>
            <person name="Ji P."/>
            <person name="Bell-Sakyi L."/>
            <person name="Cui X.M."/>
            <person name="Yuan T.T."/>
            <person name="Jiang B.G."/>
            <person name="Yang W.F."/>
            <person name="Lam T.T."/>
            <person name="Chang Q.C."/>
            <person name="Ding S.J."/>
            <person name="Wang X.J."/>
            <person name="Zhu J.G."/>
            <person name="Ruan X.D."/>
            <person name="Zhao L."/>
            <person name="Wei J.T."/>
            <person name="Ye R.Z."/>
            <person name="Que T.C."/>
            <person name="Du C.H."/>
            <person name="Zhou Y.H."/>
            <person name="Cheng J.X."/>
            <person name="Dai P.F."/>
            <person name="Guo W.B."/>
            <person name="Han X.H."/>
            <person name="Huang E.J."/>
            <person name="Li L.F."/>
            <person name="Wei W."/>
            <person name="Gao Y.C."/>
            <person name="Liu J.Z."/>
            <person name="Shao H.Z."/>
            <person name="Wang X."/>
            <person name="Wang C.C."/>
            <person name="Yang T.C."/>
            <person name="Huo Q.B."/>
            <person name="Li W."/>
            <person name="Chen H.Y."/>
            <person name="Chen S.E."/>
            <person name="Zhou L.G."/>
            <person name="Ni X.B."/>
            <person name="Tian J.H."/>
            <person name="Sheng Y."/>
            <person name="Liu T."/>
            <person name="Pan Y.S."/>
            <person name="Xia L.Y."/>
            <person name="Li J."/>
            <person name="Zhao F."/>
            <person name="Cao W.C."/>
        </authorList>
    </citation>
    <scope>NUCLEOTIDE SEQUENCE [LARGE SCALE GENOMIC DNA]</scope>
    <source>
        <strain evidence="1">Iper-2018</strain>
    </source>
</reference>
<dbReference type="EMBL" id="JABSTQ010009953">
    <property type="protein sequence ID" value="KAG0424623.1"/>
    <property type="molecule type" value="Genomic_DNA"/>
</dbReference>
<evidence type="ECO:0000313" key="1">
    <source>
        <dbReference type="EMBL" id="KAG0424623.1"/>
    </source>
</evidence>
<proteinExistence type="predicted"/>
<accession>A0AC60PU20</accession>
<name>A0AC60PU20_IXOPE</name>
<evidence type="ECO:0000313" key="2">
    <source>
        <dbReference type="Proteomes" id="UP000805193"/>
    </source>
</evidence>
<comment type="caution">
    <text evidence="1">The sequence shown here is derived from an EMBL/GenBank/DDBJ whole genome shotgun (WGS) entry which is preliminary data.</text>
</comment>